<protein>
    <submittedName>
        <fullName evidence="2">Uncharacterized protein</fullName>
    </submittedName>
</protein>
<dbReference type="InterPro" id="IPR011990">
    <property type="entry name" value="TPR-like_helical_dom_sf"/>
</dbReference>
<proteinExistence type="predicted"/>
<keyword evidence="1" id="KW-0802">TPR repeat</keyword>
<feature type="repeat" description="TPR" evidence="1">
    <location>
        <begin position="2"/>
        <end position="35"/>
    </location>
</feature>
<reference evidence="2" key="1">
    <citation type="submission" date="2025-08" db="UniProtKB">
        <authorList>
            <consortium name="Ensembl"/>
        </authorList>
    </citation>
    <scope>IDENTIFICATION</scope>
</reference>
<reference evidence="2" key="2">
    <citation type="submission" date="2025-09" db="UniProtKB">
        <authorList>
            <consortium name="Ensembl"/>
        </authorList>
    </citation>
    <scope>IDENTIFICATION</scope>
</reference>
<dbReference type="InterPro" id="IPR019734">
    <property type="entry name" value="TPR_rpt"/>
</dbReference>
<dbReference type="AlphaFoldDB" id="A0A3Q0RR32"/>
<name>A0A3Q0RR32_AMPCI</name>
<evidence type="ECO:0000313" key="2">
    <source>
        <dbReference type="Ensembl" id="ENSACIP00000014849.1"/>
    </source>
</evidence>
<dbReference type="PANTHER" id="PTHR47678">
    <property type="entry name" value="TETRATRICOPEPTIDE REPEAT PROTEIN 31"/>
    <property type="match status" value="1"/>
</dbReference>
<sequence>LEESKKIMGNKYASDGNFNKAVKYFTDAIKHNPKEFKLFGNRSFCFEKLQEYEKALMDAELSLGICPGWVKGLYRKGRALAGLKVNTPITQLMVCNS</sequence>
<dbReference type="SUPFAM" id="SSF48452">
    <property type="entry name" value="TPR-like"/>
    <property type="match status" value="1"/>
</dbReference>
<keyword evidence="3" id="KW-1185">Reference proteome</keyword>
<dbReference type="PANTHER" id="PTHR47678:SF1">
    <property type="entry name" value="TETRATRICOPEPTIDE REPEAT PROTEIN 31"/>
    <property type="match status" value="1"/>
</dbReference>
<dbReference type="GeneTree" id="ENSGT00940000161036"/>
<dbReference type="PROSITE" id="PS50005">
    <property type="entry name" value="TPR"/>
    <property type="match status" value="1"/>
</dbReference>
<organism evidence="2 3">
    <name type="scientific">Amphilophus citrinellus</name>
    <name type="common">Midas cichlid</name>
    <name type="synonym">Cichlasoma citrinellum</name>
    <dbReference type="NCBI Taxonomy" id="61819"/>
    <lineage>
        <taxon>Eukaryota</taxon>
        <taxon>Metazoa</taxon>
        <taxon>Chordata</taxon>
        <taxon>Craniata</taxon>
        <taxon>Vertebrata</taxon>
        <taxon>Euteleostomi</taxon>
        <taxon>Actinopterygii</taxon>
        <taxon>Neopterygii</taxon>
        <taxon>Teleostei</taxon>
        <taxon>Neoteleostei</taxon>
        <taxon>Acanthomorphata</taxon>
        <taxon>Ovalentaria</taxon>
        <taxon>Cichlomorphae</taxon>
        <taxon>Cichliformes</taxon>
        <taxon>Cichlidae</taxon>
        <taxon>New World cichlids</taxon>
        <taxon>Cichlasomatinae</taxon>
        <taxon>Heroini</taxon>
        <taxon>Amphilophus</taxon>
    </lineage>
</organism>
<dbReference type="SMART" id="SM00028">
    <property type="entry name" value="TPR"/>
    <property type="match status" value="2"/>
</dbReference>
<dbReference type="Gene3D" id="1.25.40.10">
    <property type="entry name" value="Tetratricopeptide repeat domain"/>
    <property type="match status" value="1"/>
</dbReference>
<dbReference type="Proteomes" id="UP000261340">
    <property type="component" value="Unplaced"/>
</dbReference>
<dbReference type="Ensembl" id="ENSACIT00000015245.1">
    <property type="protein sequence ID" value="ENSACIP00000014849.1"/>
    <property type="gene ID" value="ENSACIG00000011477.1"/>
</dbReference>
<accession>A0A3Q0RR32</accession>
<evidence type="ECO:0000313" key="3">
    <source>
        <dbReference type="Proteomes" id="UP000261340"/>
    </source>
</evidence>
<evidence type="ECO:0000256" key="1">
    <source>
        <dbReference type="PROSITE-ProRule" id="PRU00339"/>
    </source>
</evidence>